<proteinExistence type="predicted"/>
<keyword evidence="3" id="KW-1185">Reference proteome</keyword>
<feature type="transmembrane region" description="Helical" evidence="1">
    <location>
        <begin position="182"/>
        <end position="201"/>
    </location>
</feature>
<dbReference type="Proteomes" id="UP000198767">
    <property type="component" value="Unassembled WGS sequence"/>
</dbReference>
<dbReference type="EMBL" id="FMWG01000013">
    <property type="protein sequence ID" value="SCZ71988.1"/>
    <property type="molecule type" value="Genomic_DNA"/>
</dbReference>
<dbReference type="AlphaFoldDB" id="A0A1G5RDN0"/>
<feature type="transmembrane region" description="Helical" evidence="1">
    <location>
        <begin position="91"/>
        <end position="115"/>
    </location>
</feature>
<name>A0A1G5RDN0_9RHOB</name>
<dbReference type="NCBIfam" id="TIGR04370">
    <property type="entry name" value="glyco_rpt_poly"/>
    <property type="match status" value="1"/>
</dbReference>
<evidence type="ECO:0000313" key="2">
    <source>
        <dbReference type="EMBL" id="SCZ71988.1"/>
    </source>
</evidence>
<reference evidence="2 3" key="1">
    <citation type="submission" date="2016-10" db="EMBL/GenBank/DDBJ databases">
        <authorList>
            <person name="de Groot N.N."/>
        </authorList>
    </citation>
    <scope>NUCLEOTIDE SEQUENCE [LARGE SCALE GENOMIC DNA]</scope>
    <source>
        <strain evidence="2 3">U95</strain>
    </source>
</reference>
<sequence>MTKALNPISPVVLLTLMWTITVAMASLPFLFPESFDIVYQLIAKQAGLNLDDFGWLGAAWLTIAFLIFVLASVITGYCLPQPKAFDFDINLNSAAQAAIITNAVFLLVTMLWVVVTASRVGGFNNLILMAQMDNQLLRDHLRSNTLFTGMRVFYASLPATGCMCMVIFSVGRKSGGLKKNFARLCALSFALNLVALLLLPIVMSQRLLLLQLLMSTYFAVCMINRKLVGLHYVPIAIGLFLTTWVLRESLTNPNIQASALEIAFEKLVFYFVNDLLNSFIPLNYEFDHTLGVFTFKFATYFTFTDQYFAQVMSERLAVVSTLRGGGEFPIFTMPYVDFGPIGAAVYIAGLAIISRLIFHKGTENFTWAAVYGQFGGGYVLCTHTLYFSNTNFAAMIMVCLFVGSFAKRRGLNYAMST</sequence>
<keyword evidence="1" id="KW-1133">Transmembrane helix</keyword>
<feature type="transmembrane region" description="Helical" evidence="1">
    <location>
        <begin position="58"/>
        <end position="79"/>
    </location>
</feature>
<organism evidence="2 3">
    <name type="scientific">Epibacterium ulvae</name>
    <dbReference type="NCBI Taxonomy" id="1156985"/>
    <lineage>
        <taxon>Bacteria</taxon>
        <taxon>Pseudomonadati</taxon>
        <taxon>Pseudomonadota</taxon>
        <taxon>Alphaproteobacteria</taxon>
        <taxon>Rhodobacterales</taxon>
        <taxon>Roseobacteraceae</taxon>
        <taxon>Epibacterium</taxon>
    </lineage>
</organism>
<keyword evidence="1" id="KW-0812">Transmembrane</keyword>
<dbReference type="OrthoDB" id="7831627at2"/>
<feature type="transmembrane region" description="Helical" evidence="1">
    <location>
        <begin position="230"/>
        <end position="246"/>
    </location>
</feature>
<protein>
    <submittedName>
        <fullName evidence="2">Oligosaccharide repeat unit polymerase</fullName>
    </submittedName>
</protein>
<dbReference type="RefSeq" id="WP_090220842.1">
    <property type="nucleotide sequence ID" value="NZ_CANMPF010000013.1"/>
</dbReference>
<feature type="transmembrane region" description="Helical" evidence="1">
    <location>
        <begin position="12"/>
        <end position="31"/>
    </location>
</feature>
<feature type="transmembrane region" description="Helical" evidence="1">
    <location>
        <begin position="392"/>
        <end position="411"/>
    </location>
</feature>
<evidence type="ECO:0000256" key="1">
    <source>
        <dbReference type="SAM" id="Phobius"/>
    </source>
</evidence>
<feature type="transmembrane region" description="Helical" evidence="1">
    <location>
        <begin position="365"/>
        <end position="386"/>
    </location>
</feature>
<dbReference type="STRING" id="1156985.SAMN04488118_11366"/>
<feature type="transmembrane region" description="Helical" evidence="1">
    <location>
        <begin position="338"/>
        <end position="358"/>
    </location>
</feature>
<keyword evidence="1" id="KW-0472">Membrane</keyword>
<accession>A0A1G5RDN0</accession>
<evidence type="ECO:0000313" key="3">
    <source>
        <dbReference type="Proteomes" id="UP000198767"/>
    </source>
</evidence>
<gene>
    <name evidence="2" type="ORF">SAMN04488118_11366</name>
</gene>
<feature type="transmembrane region" description="Helical" evidence="1">
    <location>
        <begin position="152"/>
        <end position="170"/>
    </location>
</feature>